<keyword evidence="3" id="KW-1185">Reference proteome</keyword>
<evidence type="ECO:0000313" key="2">
    <source>
        <dbReference type="EMBL" id="CAB3735843.1"/>
    </source>
</evidence>
<feature type="signal peptide" evidence="1">
    <location>
        <begin position="1"/>
        <end position="20"/>
    </location>
</feature>
<keyword evidence="1" id="KW-0732">Signal</keyword>
<reference evidence="2 3" key="1">
    <citation type="submission" date="2020-04" db="EMBL/GenBank/DDBJ databases">
        <authorList>
            <person name="De Canck E."/>
        </authorList>
    </citation>
    <scope>NUCLEOTIDE SEQUENCE [LARGE SCALE GENOMIC DNA]</scope>
    <source>
        <strain evidence="2 3">LMG 24238</strain>
    </source>
</reference>
<dbReference type="RefSeq" id="WP_175053797.1">
    <property type="nucleotide sequence ID" value="NZ_CADIKC010000011.1"/>
</dbReference>
<sequence>MLTSQMKRRFGALGMSCALAATLLGGCAMPASKVETGGTRPTLALIGAPADATLVIDGTVIGQASLYDGVHRVLTVEEGAHTVEVKSNEGVVLSKKVFASSGETIKVDVANGMNGEKQP</sequence>
<dbReference type="PROSITE" id="PS51257">
    <property type="entry name" value="PROKAR_LIPOPROTEIN"/>
    <property type="match status" value="1"/>
</dbReference>
<dbReference type="GeneID" id="97044749"/>
<evidence type="ECO:0000256" key="1">
    <source>
        <dbReference type="SAM" id="SignalP"/>
    </source>
</evidence>
<dbReference type="Proteomes" id="UP000494255">
    <property type="component" value="Unassembled WGS sequence"/>
</dbReference>
<organism evidence="2 3">
    <name type="scientific">Paraburkholderia sediminicola</name>
    <dbReference type="NCBI Taxonomy" id="458836"/>
    <lineage>
        <taxon>Bacteria</taxon>
        <taxon>Pseudomonadati</taxon>
        <taxon>Pseudomonadota</taxon>
        <taxon>Betaproteobacteria</taxon>
        <taxon>Burkholderiales</taxon>
        <taxon>Burkholderiaceae</taxon>
        <taxon>Paraburkholderia</taxon>
    </lineage>
</organism>
<name>A0A6J5CEZ0_9BURK</name>
<proteinExistence type="predicted"/>
<gene>
    <name evidence="2" type="ORF">LMG24238_06171</name>
</gene>
<evidence type="ECO:0008006" key="4">
    <source>
        <dbReference type="Google" id="ProtNLM"/>
    </source>
</evidence>
<dbReference type="EMBL" id="CADIKC010000011">
    <property type="protein sequence ID" value="CAB3735843.1"/>
    <property type="molecule type" value="Genomic_DNA"/>
</dbReference>
<protein>
    <recommendedName>
        <fullName evidence="4">PEGA domain-containing protein</fullName>
    </recommendedName>
</protein>
<dbReference type="AlphaFoldDB" id="A0A6J5CEZ0"/>
<evidence type="ECO:0000313" key="3">
    <source>
        <dbReference type="Proteomes" id="UP000494255"/>
    </source>
</evidence>
<accession>A0A6J5CEZ0</accession>
<feature type="chain" id="PRO_5026836720" description="PEGA domain-containing protein" evidence="1">
    <location>
        <begin position="21"/>
        <end position="119"/>
    </location>
</feature>